<evidence type="ECO:0000313" key="1">
    <source>
        <dbReference type="EMBL" id="MDA3768549.1"/>
    </source>
</evidence>
<protein>
    <submittedName>
        <fullName evidence="1">Uncharacterized protein</fullName>
    </submittedName>
</protein>
<dbReference type="Proteomes" id="UP001210502">
    <property type="component" value="Unassembled WGS sequence"/>
</dbReference>
<dbReference type="RefSeq" id="WP_271024889.1">
    <property type="nucleotide sequence ID" value="NZ_JAQIEY010000038.1"/>
</dbReference>
<comment type="caution">
    <text evidence="1">The sequence shown here is derived from an EMBL/GenBank/DDBJ whole genome shotgun (WGS) entry which is preliminary data.</text>
</comment>
<organism evidence="1 2">
    <name type="scientific">Lactobacillus delbrueckii</name>
    <dbReference type="NCBI Taxonomy" id="1584"/>
    <lineage>
        <taxon>Bacteria</taxon>
        <taxon>Bacillati</taxon>
        <taxon>Bacillota</taxon>
        <taxon>Bacilli</taxon>
        <taxon>Lactobacillales</taxon>
        <taxon>Lactobacillaceae</taxon>
        <taxon>Lactobacillus</taxon>
    </lineage>
</organism>
<reference evidence="1" key="1">
    <citation type="submission" date="2023-01" db="EMBL/GenBank/DDBJ databases">
        <title>Sequencing of the bacterial strains from artisanal fermented milk Matsoni.</title>
        <authorList>
            <person name="Rozman V."/>
            <person name="Accetto T."/>
            <person name="Bogovic Matijasic B."/>
        </authorList>
    </citation>
    <scope>NUCLEOTIDE SEQUENCE</scope>
    <source>
        <strain evidence="1">Lbl333</strain>
    </source>
</reference>
<dbReference type="AlphaFoldDB" id="A0AAW5YWU5"/>
<sequence>MIQTVAIDHHQVIDYSRNSVEMIKALEKADIKTLSKQIHLETTESADKAKEILLQRRRMALRGLER</sequence>
<accession>A0AAW5YWU5</accession>
<evidence type="ECO:0000313" key="2">
    <source>
        <dbReference type="Proteomes" id="UP001210502"/>
    </source>
</evidence>
<dbReference type="EMBL" id="JAQIEY010000038">
    <property type="protein sequence ID" value="MDA3768549.1"/>
    <property type="molecule type" value="Genomic_DNA"/>
</dbReference>
<name>A0AAW5YWU5_9LACO</name>
<gene>
    <name evidence="1" type="ORF">PF586_08910</name>
</gene>
<proteinExistence type="predicted"/>